<dbReference type="PANTHER" id="PTHR12863">
    <property type="entry name" value="FATTY ACID HYDROXYLASE"/>
    <property type="match status" value="1"/>
</dbReference>
<evidence type="ECO:0000313" key="17">
    <source>
        <dbReference type="Proteomes" id="UP000669179"/>
    </source>
</evidence>
<dbReference type="AlphaFoldDB" id="A0A939PB77"/>
<dbReference type="Pfam" id="PF04116">
    <property type="entry name" value="FA_hydroxylase"/>
    <property type="match status" value="1"/>
</dbReference>
<sequence>MVRSKGEEFRRSGLTLGDAARLFMSYPNAKVLLPVTGAAVAARLAMGRFGKKDAAVIAATVAIEPFVEWLIHVNVLHLGPKRLRGRTVELPSSRKHREHHRDPRNPDILFVPALVPTMAGIAGINVALLRKPRPALTGVAASFAFLTAYEWTHFLIHSSYKPKTALYKTLRRTHQLHHFRNEKYWFGIITPVSDKVLGTYPAKEDVPPSPTVKTLGVTEAA</sequence>
<gene>
    <name evidence="16" type="ORF">J4573_17905</name>
</gene>
<name>A0A939PB77_9ACTN</name>
<evidence type="ECO:0000256" key="6">
    <source>
        <dbReference type="ARBA" id="ARBA00022824"/>
    </source>
</evidence>
<evidence type="ECO:0000256" key="12">
    <source>
        <dbReference type="ARBA" id="ARBA00023136"/>
    </source>
</evidence>
<dbReference type="InterPro" id="IPR014430">
    <property type="entry name" value="Scs7"/>
</dbReference>
<evidence type="ECO:0000256" key="11">
    <source>
        <dbReference type="ARBA" id="ARBA00023098"/>
    </source>
</evidence>
<keyword evidence="3" id="KW-0444">Lipid biosynthesis</keyword>
<keyword evidence="11" id="KW-0443">Lipid metabolism</keyword>
<feature type="transmembrane region" description="Helical" evidence="14">
    <location>
        <begin position="108"/>
        <end position="129"/>
    </location>
</feature>
<comment type="subcellular location">
    <subcellularLocation>
        <location evidence="2">Endoplasmic reticulum membrane</location>
        <topology evidence="2">Multi-pass membrane protein</topology>
    </subcellularLocation>
</comment>
<evidence type="ECO:0000256" key="3">
    <source>
        <dbReference type="ARBA" id="ARBA00022516"/>
    </source>
</evidence>
<keyword evidence="6" id="KW-0256">Endoplasmic reticulum</keyword>
<comment type="cofactor">
    <cofactor evidence="1">
        <name>Zn(2+)</name>
        <dbReference type="ChEBI" id="CHEBI:29105"/>
    </cofactor>
</comment>
<keyword evidence="10" id="KW-0560">Oxidoreductase</keyword>
<proteinExistence type="predicted"/>
<evidence type="ECO:0000256" key="4">
    <source>
        <dbReference type="ARBA" id="ARBA00022692"/>
    </source>
</evidence>
<evidence type="ECO:0000256" key="14">
    <source>
        <dbReference type="SAM" id="Phobius"/>
    </source>
</evidence>
<keyword evidence="9 14" id="KW-1133">Transmembrane helix</keyword>
<dbReference type="GO" id="GO:0005506">
    <property type="term" value="F:iron ion binding"/>
    <property type="evidence" value="ECO:0007669"/>
    <property type="project" value="InterPro"/>
</dbReference>
<keyword evidence="12 14" id="KW-0472">Membrane</keyword>
<dbReference type="EMBL" id="JAGEOJ010000007">
    <property type="protein sequence ID" value="MBO2448982.1"/>
    <property type="molecule type" value="Genomic_DNA"/>
</dbReference>
<dbReference type="GO" id="GO:0016020">
    <property type="term" value="C:membrane"/>
    <property type="evidence" value="ECO:0007669"/>
    <property type="project" value="InterPro"/>
</dbReference>
<evidence type="ECO:0000256" key="2">
    <source>
        <dbReference type="ARBA" id="ARBA00004477"/>
    </source>
</evidence>
<evidence type="ECO:0000256" key="1">
    <source>
        <dbReference type="ARBA" id="ARBA00001947"/>
    </source>
</evidence>
<dbReference type="InterPro" id="IPR006694">
    <property type="entry name" value="Fatty_acid_hydroxylase"/>
</dbReference>
<evidence type="ECO:0000256" key="8">
    <source>
        <dbReference type="ARBA" id="ARBA00022833"/>
    </source>
</evidence>
<keyword evidence="8" id="KW-0862">Zinc</keyword>
<comment type="caution">
    <text evidence="16">The sequence shown here is derived from an EMBL/GenBank/DDBJ whole genome shotgun (WGS) entry which is preliminary data.</text>
</comment>
<feature type="transmembrane region" description="Helical" evidence="14">
    <location>
        <begin position="135"/>
        <end position="156"/>
    </location>
</feature>
<dbReference type="PANTHER" id="PTHR12863:SF1">
    <property type="entry name" value="FATTY ACID 2-HYDROXYLASE"/>
    <property type="match status" value="1"/>
</dbReference>
<evidence type="ECO:0000256" key="10">
    <source>
        <dbReference type="ARBA" id="ARBA00023002"/>
    </source>
</evidence>
<dbReference type="Proteomes" id="UP000669179">
    <property type="component" value="Unassembled WGS sequence"/>
</dbReference>
<keyword evidence="4 14" id="KW-0812">Transmembrane</keyword>
<dbReference type="GO" id="GO:0006633">
    <property type="term" value="P:fatty acid biosynthetic process"/>
    <property type="evidence" value="ECO:0007669"/>
    <property type="project" value="UniProtKB-KW"/>
</dbReference>
<reference evidence="16" key="1">
    <citation type="submission" date="2021-03" db="EMBL/GenBank/DDBJ databases">
        <authorList>
            <person name="Kanchanasin P."/>
            <person name="Saeng-In P."/>
            <person name="Phongsopitanun W."/>
            <person name="Yuki M."/>
            <person name="Kudo T."/>
            <person name="Ohkuma M."/>
            <person name="Tanasupawat S."/>
        </authorList>
    </citation>
    <scope>NUCLEOTIDE SEQUENCE</scope>
    <source>
        <strain evidence="16">GKU 128</strain>
    </source>
</reference>
<keyword evidence="5" id="KW-0479">Metal-binding</keyword>
<keyword evidence="13" id="KW-0275">Fatty acid biosynthesis</keyword>
<evidence type="ECO:0000256" key="13">
    <source>
        <dbReference type="ARBA" id="ARBA00023160"/>
    </source>
</evidence>
<keyword evidence="7" id="KW-0276">Fatty acid metabolism</keyword>
<evidence type="ECO:0000313" key="16">
    <source>
        <dbReference type="EMBL" id="MBO2448982.1"/>
    </source>
</evidence>
<keyword evidence="17" id="KW-1185">Reference proteome</keyword>
<organism evidence="16 17">
    <name type="scientific">Actinomadura barringtoniae</name>
    <dbReference type="NCBI Taxonomy" id="1427535"/>
    <lineage>
        <taxon>Bacteria</taxon>
        <taxon>Bacillati</taxon>
        <taxon>Actinomycetota</taxon>
        <taxon>Actinomycetes</taxon>
        <taxon>Streptosporangiales</taxon>
        <taxon>Thermomonosporaceae</taxon>
        <taxon>Actinomadura</taxon>
    </lineage>
</organism>
<evidence type="ECO:0000256" key="9">
    <source>
        <dbReference type="ARBA" id="ARBA00022989"/>
    </source>
</evidence>
<evidence type="ECO:0000259" key="15">
    <source>
        <dbReference type="Pfam" id="PF04116"/>
    </source>
</evidence>
<feature type="domain" description="Fatty acid hydroxylase" evidence="15">
    <location>
        <begin position="58"/>
        <end position="199"/>
    </location>
</feature>
<dbReference type="RefSeq" id="WP_208256755.1">
    <property type="nucleotide sequence ID" value="NZ_JAGEOJ010000007.1"/>
</dbReference>
<accession>A0A939PB77</accession>
<protein>
    <submittedName>
        <fullName evidence="16">Sterol desaturase family protein</fullName>
    </submittedName>
</protein>
<dbReference type="GO" id="GO:0080132">
    <property type="term" value="F:fatty acid 2-hydroxylase activity"/>
    <property type="evidence" value="ECO:0007669"/>
    <property type="project" value="InterPro"/>
</dbReference>
<evidence type="ECO:0000256" key="7">
    <source>
        <dbReference type="ARBA" id="ARBA00022832"/>
    </source>
</evidence>
<evidence type="ECO:0000256" key="5">
    <source>
        <dbReference type="ARBA" id="ARBA00022723"/>
    </source>
</evidence>